<sequence>MNEEISNRPPTNEDFVLLPGEVMYRESSLDVPRDASNADRTAWKHLRGQTLNTSTASGNPKDITRGRNSKITASLEMGPDGAGQQLVDRNSADSGISNGVGALCRSLSYDTFVNLNKSSRATLRRHTTPDLVIERTDTGQAMSSVQNKEGHLREDDHLPNEIQSQNATGTVHKRETGARRIRSTTMRFFRSLCICIQRRREMPGSKPSENHGFVPDGSHSSSSEGRLIARHASLGEATADSLCTEGIPDHAVPSTQSPQNLKWSVFESIGISLDESTFIKLFDRACQKAKEMDYDVVGRVVQIANFAAAMLDSRGGFLSVDALDVHLFIPPGAIPANGRPQRVYIYVQGSLTSGCNYLTPYVLCGPSEVDFVKDVILTLPHCAKVDPYNEFTCVRVSTSGLSTIRGGNEGAVCLQSKSFTIMTNHFCGFAVFGPIEAKFMLACIFIKDNKDEVQIRVRLFDDTKANLQEVAYREMKNGFTLANTTKRMEVRRTGSDVLVTLNTDPNSWECTSQECQTFQHSSLWRESSQDIVPVFQSKLFSARCCKTGLPFTANMKVCQKGNETSGVEFVLERLPTRVKTGSSTHSLEKQEQHAGHVMLEQMKSTVHTDARTLDDDTYRRLCNTLDRPQFSDLRHMFSKTLLGQNGWDYGVITCIEKRAGVGSRSPTSLVLDTFFAASKGNGKTKLSILKELKQGLHKMNSTEPDFKLLVDSIDRAILELHLQISKRSNASKIPCTVGSRKEPFTGHASPQISSSSDRRESQRPASSPPHPPSANDPSLISNQDLTLDRGECLASFDRMWSKAKSMGIDIVGRGVQIGNFAAAVLDTRGGYLSVDASNVHFYVPPGAIAADESPQRVYIFVEGCISSGCDFLTPSVHCGPSTLHFRKDVILTVPHCACYTLDCNLTFVKATKGKQTRTIKDGEDGVVVVKNKSVTLTMDHFCRYGASGFTSGRYMLVCVFLNQTNDKEVRIRVRLLNNTKTNLQEVKDEERECGFLIADPVKELRVQRSGKGVVAKLSSTTESWKITYPECCKQEIEFCQLWREYSPDNVRCFPSRLFYASRQSSETAPFEARMTVFQVDREQQTVEFAVQRCPTVDNHPNPCLSSKDLDHLFWRMLQEENVAPVHSSIRPIDEDTFTRLCELLDTPRHVDWHHLPEFLYDRREDRGTAYVHRIEARAGRERRSPTELVLDLYFAESKDRGKYRVHTLLDLKQALIGFSSKRPDVGFAIAAIDVQLEDGELTESTTVQESRVSLIREHAKVHKTHSSESGFLSGVEDEGQGV</sequence>
<dbReference type="Pfam" id="PF17217">
    <property type="entry name" value="UPA"/>
    <property type="match status" value="1"/>
</dbReference>
<feature type="domain" description="ZU5" evidence="3">
    <location>
        <begin position="819"/>
        <end position="950"/>
    </location>
</feature>
<dbReference type="GO" id="GO:0005886">
    <property type="term" value="C:plasma membrane"/>
    <property type="evidence" value="ECO:0007669"/>
    <property type="project" value="UniProtKB-SubCell"/>
</dbReference>
<name>A0A8B7ZJV2_ACAPL</name>
<dbReference type="InterPro" id="IPR033772">
    <property type="entry name" value="UPA"/>
</dbReference>
<organism evidence="4 5">
    <name type="scientific">Acanthaster planci</name>
    <name type="common">Crown-of-thorns starfish</name>
    <dbReference type="NCBI Taxonomy" id="133434"/>
    <lineage>
        <taxon>Eukaryota</taxon>
        <taxon>Metazoa</taxon>
        <taxon>Echinodermata</taxon>
        <taxon>Eleutherozoa</taxon>
        <taxon>Asterozoa</taxon>
        <taxon>Asteroidea</taxon>
        <taxon>Valvatacea</taxon>
        <taxon>Valvatida</taxon>
        <taxon>Acanthasteridae</taxon>
        <taxon>Acanthaster</taxon>
    </lineage>
</organism>
<evidence type="ECO:0000259" key="3">
    <source>
        <dbReference type="PROSITE" id="PS51145"/>
    </source>
</evidence>
<dbReference type="RefSeq" id="XP_022105307.1">
    <property type="nucleotide sequence ID" value="XM_022249615.1"/>
</dbReference>
<dbReference type="RefSeq" id="XP_022105308.1">
    <property type="nucleotide sequence ID" value="XM_022249616.1"/>
</dbReference>
<evidence type="ECO:0000256" key="2">
    <source>
        <dbReference type="SAM" id="MobiDB-lite"/>
    </source>
</evidence>
<dbReference type="Pfam" id="PF00791">
    <property type="entry name" value="ZU5"/>
    <property type="match status" value="2"/>
</dbReference>
<dbReference type="Gene3D" id="2.60.220.30">
    <property type="match status" value="2"/>
</dbReference>
<accession>A0A8B7ZJV2</accession>
<comment type="subcellular location">
    <subcellularLocation>
        <location evidence="1">Cell membrane</location>
        <topology evidence="1">Single-pass type I membrane protein</topology>
    </subcellularLocation>
</comment>
<proteinExistence type="inferred from homology"/>
<dbReference type="GO" id="GO:0005042">
    <property type="term" value="F:netrin receptor activity"/>
    <property type="evidence" value="ECO:0007669"/>
    <property type="project" value="UniProtKB-UniRule"/>
</dbReference>
<gene>
    <name evidence="5 6" type="primary">LOC110987144</name>
</gene>
<dbReference type="Proteomes" id="UP000694845">
    <property type="component" value="Unplaced"/>
</dbReference>
<keyword evidence="1" id="KW-0393">Immunoglobulin domain</keyword>
<evidence type="ECO:0000256" key="1">
    <source>
        <dbReference type="RuleBase" id="RU367033"/>
    </source>
</evidence>
<evidence type="ECO:0000313" key="6">
    <source>
        <dbReference type="RefSeq" id="XP_022105308.1"/>
    </source>
</evidence>
<dbReference type="PANTHER" id="PTHR12582:SF47">
    <property type="entry name" value="NETRIN RECEPTOR UNC-5"/>
    <property type="match status" value="1"/>
</dbReference>
<dbReference type="PANTHER" id="PTHR12582">
    <property type="entry name" value="NETRIN RECEPTOR UNC5"/>
    <property type="match status" value="1"/>
</dbReference>
<evidence type="ECO:0000313" key="4">
    <source>
        <dbReference type="Proteomes" id="UP000694845"/>
    </source>
</evidence>
<dbReference type="InterPro" id="IPR037936">
    <property type="entry name" value="UNC5A-D"/>
</dbReference>
<feature type="region of interest" description="Disordered" evidence="2">
    <location>
        <begin position="202"/>
        <end position="225"/>
    </location>
</feature>
<keyword evidence="1" id="KW-0217">Developmental protein</keyword>
<comment type="similarity">
    <text evidence="1">Belongs to the unc-5 family.</text>
</comment>
<keyword evidence="1" id="KW-0675">Receptor</keyword>
<comment type="function">
    <text evidence="1">Receptor for netrin required for axon guidance. Mediates axon repulsion of neuronal growth cones in the developing nervous system upon ligand binding.</text>
</comment>
<dbReference type="InterPro" id="IPR000906">
    <property type="entry name" value="ZU5_dom"/>
</dbReference>
<evidence type="ECO:0000313" key="5">
    <source>
        <dbReference type="RefSeq" id="XP_022105307.1"/>
    </source>
</evidence>
<feature type="region of interest" description="Disordered" evidence="2">
    <location>
        <begin position="733"/>
        <end position="781"/>
    </location>
</feature>
<dbReference type="OrthoDB" id="5989597at2759"/>
<keyword evidence="4" id="KW-1185">Reference proteome</keyword>
<dbReference type="SMART" id="SM00218">
    <property type="entry name" value="ZU5"/>
    <property type="match status" value="2"/>
</dbReference>
<reference evidence="5 6" key="1">
    <citation type="submission" date="2025-04" db="UniProtKB">
        <authorList>
            <consortium name="RefSeq"/>
        </authorList>
    </citation>
    <scope>IDENTIFICATION</scope>
</reference>
<protein>
    <recommendedName>
        <fullName evidence="1">Netrin receptor UNC5</fullName>
    </recommendedName>
</protein>
<feature type="domain" description="ZU5" evidence="3">
    <location>
        <begin position="305"/>
        <end position="435"/>
    </location>
</feature>
<dbReference type="GeneID" id="110987144"/>
<dbReference type="KEGG" id="aplc:110987144"/>
<dbReference type="PROSITE" id="PS51145">
    <property type="entry name" value="ZU5"/>
    <property type="match status" value="2"/>
</dbReference>